<dbReference type="AlphaFoldDB" id="A0A1I7GUS9"/>
<gene>
    <name evidence="4" type="ORF">SAMN05216339_103187</name>
</gene>
<feature type="domain" description="DUF927" evidence="2">
    <location>
        <begin position="389"/>
        <end position="667"/>
    </location>
</feature>
<evidence type="ECO:0000313" key="5">
    <source>
        <dbReference type="Proteomes" id="UP000183926"/>
    </source>
</evidence>
<dbReference type="InterPro" id="IPR009270">
    <property type="entry name" value="DUF927"/>
</dbReference>
<reference evidence="4 5" key="1">
    <citation type="submission" date="2016-10" db="EMBL/GenBank/DDBJ databases">
        <authorList>
            <person name="de Groot N.N."/>
        </authorList>
    </citation>
    <scope>NUCLEOTIDE SEQUENCE [LARGE SCALE GENOMIC DNA]</scope>
    <source>
        <strain evidence="4 5">Nm24</strain>
    </source>
</reference>
<evidence type="ECO:0000259" key="3">
    <source>
        <dbReference type="Pfam" id="PF13362"/>
    </source>
</evidence>
<dbReference type="EMBL" id="FPBL01000003">
    <property type="protein sequence ID" value="SFU52204.1"/>
    <property type="molecule type" value="Genomic_DNA"/>
</dbReference>
<dbReference type="InterPro" id="IPR034154">
    <property type="entry name" value="TOPRIM_DnaG/twinkle"/>
</dbReference>
<proteinExistence type="predicted"/>
<evidence type="ECO:0000256" key="1">
    <source>
        <dbReference type="SAM" id="Coils"/>
    </source>
</evidence>
<dbReference type="OrthoDB" id="784829at2"/>
<keyword evidence="4" id="KW-0067">ATP-binding</keyword>
<protein>
    <submittedName>
        <fullName evidence="4">Putative DNA primase/helicase</fullName>
    </submittedName>
</protein>
<organism evidence="4 5">
    <name type="scientific">Nitrosomonas eutropha</name>
    <dbReference type="NCBI Taxonomy" id="916"/>
    <lineage>
        <taxon>Bacteria</taxon>
        <taxon>Pseudomonadati</taxon>
        <taxon>Pseudomonadota</taxon>
        <taxon>Betaproteobacteria</taxon>
        <taxon>Nitrosomonadales</taxon>
        <taxon>Nitrosomonadaceae</taxon>
        <taxon>Nitrosomonas</taxon>
    </lineage>
</organism>
<dbReference type="Proteomes" id="UP000183926">
    <property type="component" value="Unassembled WGS sequence"/>
</dbReference>
<feature type="domain" description="Toprim" evidence="3">
    <location>
        <begin position="205"/>
        <end position="304"/>
    </location>
</feature>
<sequence length="939" mass="102032">MIDATLQFSNAIKASGLTPPDTIMTDGKLHRFSSNGRRDDDAGWYVFYGDGIPAGSFGDWRTGLTQPWRSDIGRNLTEVEIQANRERMDTMRKQRETEEAERKKVAREQAHLIWTEAYSYASHDYLIRKGIAAHGAKVINADTAKKITPYLSDELAGELLVIPMRDTAGVIHSLQFITTNGTKRPVTGGRKQGCYFSIGKPDEILCIAEGFATGASIREATGYAVAVAFDAGNLLAVAKALREKFPDLLLVLCADDDYRTEDNTGLTKAREAAQAVGGLLAIPDFGPHRPEGATDFNDLHQHCGLEAVQHAISGLMYSDDALSNNITQPLLVSGVTDVTGVQANNDGLSAVTPDKNEGVTSVTNTIPSAGERPTFRVFDDWLEHEGAKYRPGVWYFNIKQSNGDAPPMLTQSWVCSPLHVEAVTFDGQQNNFGRLLRFKNTLNKWREWAMPMELLRGAGDDLRGELLNMGVEIDPAAKNLLANYLQAKPPKRRMRCALQVGWCDDSFVLPDVVIGPKASGVIFQTGERNHDEHTQAGTLAGWQSEIAARAVGNPLLALALSASFAGPLLTKCNMEGGGMHFVGDSSTGKTTAIEAACATWGGANFKRSWRATANGMEGAAALFNDCLLALDEISECDPREVGAIVYALGNGRGKQRASRSGDARGVTRWRCFVVSSGERTISTTMAEGGHRAKAGQTVRLLDIPAARTYGAWDDLHGMPSGTAFSDAIKRAATIHHGHAGRSFLEKLTREGRDLCGYLETIKGLTEFQVEGSEGQDKRTASRFALLALAGELATEYGITGWPEGEAIQAAAEGFKVWRAMRGNGNNERQQILERVSGFIDRYGDSRFSNADATSDVRTPDRAGYWRDGAEGREYLFTAEGMREALKGFDFNRALDTLQEAGAIAAPGADGARSKAIRISGRLMRLYPLRYEKMGGDHGA</sequence>
<evidence type="ECO:0000313" key="4">
    <source>
        <dbReference type="EMBL" id="SFU52204.1"/>
    </source>
</evidence>
<name>A0A1I7GUS9_9PROT</name>
<keyword evidence="4" id="KW-0378">Hydrolase</keyword>
<dbReference type="InterPro" id="IPR006171">
    <property type="entry name" value="TOPRIM_dom"/>
</dbReference>
<feature type="coiled-coil region" evidence="1">
    <location>
        <begin position="81"/>
        <end position="108"/>
    </location>
</feature>
<accession>A0A1I7GUS9</accession>
<dbReference type="CDD" id="cd01029">
    <property type="entry name" value="TOPRIM_primases"/>
    <property type="match status" value="1"/>
</dbReference>
<keyword evidence="1" id="KW-0175">Coiled coil</keyword>
<dbReference type="RefSeq" id="WP_083414690.1">
    <property type="nucleotide sequence ID" value="NZ_FPBL01000003.1"/>
</dbReference>
<dbReference type="GO" id="GO:0004386">
    <property type="term" value="F:helicase activity"/>
    <property type="evidence" value="ECO:0007669"/>
    <property type="project" value="UniProtKB-KW"/>
</dbReference>
<evidence type="ECO:0000259" key="2">
    <source>
        <dbReference type="Pfam" id="PF06048"/>
    </source>
</evidence>
<dbReference type="Pfam" id="PF06048">
    <property type="entry name" value="DUF927"/>
    <property type="match status" value="1"/>
</dbReference>
<keyword evidence="4" id="KW-0547">Nucleotide-binding</keyword>
<dbReference type="Pfam" id="PF13362">
    <property type="entry name" value="Toprim_3"/>
    <property type="match status" value="1"/>
</dbReference>
<keyword evidence="4" id="KW-0347">Helicase</keyword>